<proteinExistence type="predicted"/>
<reference evidence="5 6" key="1">
    <citation type="submission" date="2017-11" db="EMBL/GenBank/DDBJ databases">
        <title>Genomic Encyclopedia of Archaeal and Bacterial Type Strains, Phase II (KMG-II): From Individual Species to Whole Genera.</title>
        <authorList>
            <person name="Goeker M."/>
        </authorList>
    </citation>
    <scope>NUCLEOTIDE SEQUENCE [LARGE SCALE GENOMIC DNA]</scope>
    <source>
        <strain evidence="5 6">DSM 25625</strain>
    </source>
</reference>
<dbReference type="AlphaFoldDB" id="A0A2M9BCP6"/>
<sequence>MNVHTDEPTEPAKGRAPSIRDVARLAEVSHQTVSRVLNDHTSIRDTTRQRVLEAMEQLQYRPNLAARRLVTSRSRTIGVLRASSQQYGPASSIAAIEEAAREAGYFVNTANLDLDDPESMRSALNHLMSQAVEGLVVIAPQVRIATTLAEMSISIPFVTMQSAGAGHALSVDQVAGARMATRHLVGLGHRDILHLAGPTDWVEAQARVLGFEQELAASGLPVAAPVVGDWTAAAGYEAGRRMLAAGGFTAVFSSNDQMALGVLHAVRDAGLDVPREVSVVGFDDIPEAAHFWPPLTTVRQDFAELGRRCIARLLGEIEGTPPDDPGDVVPELVVRASTAPPRL</sequence>
<evidence type="ECO:0000256" key="1">
    <source>
        <dbReference type="ARBA" id="ARBA00023015"/>
    </source>
</evidence>
<dbReference type="SMART" id="SM00354">
    <property type="entry name" value="HTH_LACI"/>
    <property type="match status" value="1"/>
</dbReference>
<name>A0A2M9BCP6_9MICO</name>
<keyword evidence="2 5" id="KW-0238">DNA-binding</keyword>
<keyword evidence="6" id="KW-1185">Reference proteome</keyword>
<evidence type="ECO:0000256" key="2">
    <source>
        <dbReference type="ARBA" id="ARBA00023125"/>
    </source>
</evidence>
<accession>A0A2M9BCP6</accession>
<dbReference type="InterPro" id="IPR010982">
    <property type="entry name" value="Lambda_DNA-bd_dom_sf"/>
</dbReference>
<dbReference type="RefSeq" id="WP_245861763.1">
    <property type="nucleotide sequence ID" value="NZ_PGFB01000005.1"/>
</dbReference>
<dbReference type="SUPFAM" id="SSF47413">
    <property type="entry name" value="lambda repressor-like DNA-binding domains"/>
    <property type="match status" value="1"/>
</dbReference>
<dbReference type="PROSITE" id="PS50932">
    <property type="entry name" value="HTH_LACI_2"/>
    <property type="match status" value="1"/>
</dbReference>
<dbReference type="Gene3D" id="3.40.50.2300">
    <property type="match status" value="2"/>
</dbReference>
<dbReference type="InterPro" id="IPR046335">
    <property type="entry name" value="LacI/GalR-like_sensor"/>
</dbReference>
<dbReference type="GO" id="GO:0003700">
    <property type="term" value="F:DNA-binding transcription factor activity"/>
    <property type="evidence" value="ECO:0007669"/>
    <property type="project" value="TreeGrafter"/>
</dbReference>
<dbReference type="InterPro" id="IPR028082">
    <property type="entry name" value="Peripla_BP_I"/>
</dbReference>
<dbReference type="EMBL" id="PGFB01000005">
    <property type="protein sequence ID" value="PJJ55721.1"/>
    <property type="molecule type" value="Genomic_DNA"/>
</dbReference>
<evidence type="ECO:0000259" key="4">
    <source>
        <dbReference type="PROSITE" id="PS50932"/>
    </source>
</evidence>
<comment type="caution">
    <text evidence="5">The sequence shown here is derived from an EMBL/GenBank/DDBJ whole genome shotgun (WGS) entry which is preliminary data.</text>
</comment>
<dbReference type="CDD" id="cd01392">
    <property type="entry name" value="HTH_LacI"/>
    <property type="match status" value="1"/>
</dbReference>
<keyword evidence="3" id="KW-0804">Transcription</keyword>
<evidence type="ECO:0000313" key="5">
    <source>
        <dbReference type="EMBL" id="PJJ55721.1"/>
    </source>
</evidence>
<dbReference type="Pfam" id="PF13377">
    <property type="entry name" value="Peripla_BP_3"/>
    <property type="match status" value="1"/>
</dbReference>
<dbReference type="Pfam" id="PF00356">
    <property type="entry name" value="LacI"/>
    <property type="match status" value="1"/>
</dbReference>
<protein>
    <submittedName>
        <fullName evidence="5">DNA-binding LacI/PurR family transcriptional regulator</fullName>
    </submittedName>
</protein>
<dbReference type="CDD" id="cd01574">
    <property type="entry name" value="PBP1_LacI"/>
    <property type="match status" value="1"/>
</dbReference>
<evidence type="ECO:0000256" key="3">
    <source>
        <dbReference type="ARBA" id="ARBA00023163"/>
    </source>
</evidence>
<evidence type="ECO:0000313" key="6">
    <source>
        <dbReference type="Proteomes" id="UP000230161"/>
    </source>
</evidence>
<dbReference type="SUPFAM" id="SSF53822">
    <property type="entry name" value="Periplasmic binding protein-like I"/>
    <property type="match status" value="1"/>
</dbReference>
<feature type="domain" description="HTH lacI-type" evidence="4">
    <location>
        <begin position="17"/>
        <end position="71"/>
    </location>
</feature>
<dbReference type="GO" id="GO:0000976">
    <property type="term" value="F:transcription cis-regulatory region binding"/>
    <property type="evidence" value="ECO:0007669"/>
    <property type="project" value="TreeGrafter"/>
</dbReference>
<dbReference type="InterPro" id="IPR000843">
    <property type="entry name" value="HTH_LacI"/>
</dbReference>
<dbReference type="PANTHER" id="PTHR30146:SF109">
    <property type="entry name" value="HTH-TYPE TRANSCRIPTIONAL REGULATOR GALS"/>
    <property type="match status" value="1"/>
</dbReference>
<dbReference type="PANTHER" id="PTHR30146">
    <property type="entry name" value="LACI-RELATED TRANSCRIPTIONAL REPRESSOR"/>
    <property type="match status" value="1"/>
</dbReference>
<organism evidence="5 6">
    <name type="scientific">Compostimonas suwonensis</name>
    <dbReference type="NCBI Taxonomy" id="1048394"/>
    <lineage>
        <taxon>Bacteria</taxon>
        <taxon>Bacillati</taxon>
        <taxon>Actinomycetota</taxon>
        <taxon>Actinomycetes</taxon>
        <taxon>Micrococcales</taxon>
        <taxon>Microbacteriaceae</taxon>
        <taxon>Compostimonas</taxon>
    </lineage>
</organism>
<gene>
    <name evidence="5" type="ORF">CLV54_3072</name>
</gene>
<dbReference type="Proteomes" id="UP000230161">
    <property type="component" value="Unassembled WGS sequence"/>
</dbReference>
<dbReference type="Gene3D" id="1.10.260.40">
    <property type="entry name" value="lambda repressor-like DNA-binding domains"/>
    <property type="match status" value="1"/>
</dbReference>
<dbReference type="PROSITE" id="PS00356">
    <property type="entry name" value="HTH_LACI_1"/>
    <property type="match status" value="1"/>
</dbReference>
<keyword evidence="1" id="KW-0805">Transcription regulation</keyword>